<keyword evidence="1" id="KW-0812">Transmembrane</keyword>
<evidence type="ECO:0000313" key="5">
    <source>
        <dbReference type="Proteomes" id="UP000198372"/>
    </source>
</evidence>
<keyword evidence="1" id="KW-0472">Membrane</keyword>
<proteinExistence type="predicted"/>
<keyword evidence="2" id="KW-0732">Signal</keyword>
<dbReference type="InterPro" id="IPR055561">
    <property type="entry name" value="DUF7137"/>
</dbReference>
<gene>
    <name evidence="4" type="ORF">BQ2448_3834</name>
</gene>
<feature type="signal peptide" evidence="2">
    <location>
        <begin position="1"/>
        <end position="17"/>
    </location>
</feature>
<dbReference type="Proteomes" id="UP000198372">
    <property type="component" value="Unassembled WGS sequence"/>
</dbReference>
<dbReference type="AlphaFoldDB" id="A0A238FB46"/>
<feature type="domain" description="DUF7137" evidence="3">
    <location>
        <begin position="100"/>
        <end position="240"/>
    </location>
</feature>
<evidence type="ECO:0000259" key="3">
    <source>
        <dbReference type="Pfam" id="PF23585"/>
    </source>
</evidence>
<dbReference type="OrthoDB" id="2435509at2759"/>
<dbReference type="PANTHER" id="PTHR42028:SF1">
    <property type="entry name" value="YALI0E30657P"/>
    <property type="match status" value="1"/>
</dbReference>
<name>A0A238FB46_9BASI</name>
<evidence type="ECO:0000313" key="4">
    <source>
        <dbReference type="EMBL" id="SCV71072.1"/>
    </source>
</evidence>
<dbReference type="EMBL" id="FMSP01000006">
    <property type="protein sequence ID" value="SCV71072.1"/>
    <property type="molecule type" value="Genomic_DNA"/>
</dbReference>
<organism evidence="4 5">
    <name type="scientific">Microbotryum intermedium</name>
    <dbReference type="NCBI Taxonomy" id="269621"/>
    <lineage>
        <taxon>Eukaryota</taxon>
        <taxon>Fungi</taxon>
        <taxon>Dikarya</taxon>
        <taxon>Basidiomycota</taxon>
        <taxon>Pucciniomycotina</taxon>
        <taxon>Microbotryomycetes</taxon>
        <taxon>Microbotryales</taxon>
        <taxon>Microbotryaceae</taxon>
        <taxon>Microbotryum</taxon>
    </lineage>
</organism>
<feature type="transmembrane region" description="Helical" evidence="1">
    <location>
        <begin position="254"/>
        <end position="274"/>
    </location>
</feature>
<feature type="chain" id="PRO_5012601959" evidence="2">
    <location>
        <begin position="18"/>
        <end position="275"/>
    </location>
</feature>
<dbReference type="STRING" id="269621.A0A238FB46"/>
<keyword evidence="5" id="KW-1185">Reference proteome</keyword>
<keyword evidence="1" id="KW-1133">Transmembrane helix</keyword>
<reference evidence="5" key="1">
    <citation type="submission" date="2016-09" db="EMBL/GenBank/DDBJ databases">
        <authorList>
            <person name="Jeantristanb JTB J.-T."/>
            <person name="Ricardo R."/>
        </authorList>
    </citation>
    <scope>NUCLEOTIDE SEQUENCE [LARGE SCALE GENOMIC DNA]</scope>
</reference>
<dbReference type="PANTHER" id="PTHR42028">
    <property type="entry name" value="CHROMOSOME 1, WHOLE GENOME SHOTGUN SEQUENCE"/>
    <property type="match status" value="1"/>
</dbReference>
<evidence type="ECO:0000256" key="2">
    <source>
        <dbReference type="SAM" id="SignalP"/>
    </source>
</evidence>
<sequence>MRTATTLLFFLLAWVGAQVVPTRDVVSGARAVEQQQVIYDRALGAVDVLRPPAFKGTSTTASSSAAPSATITPCALRVHRRQAQSNASTTTTSNVSIPVTAAAGGLSYIQPAATDAVSYYKIASGQLITFAWTYTSLYVTPRSLTFEARCTANSFTYPVGPTTGIPASQTSLVWDPYAYAQSAGAIPFAQASYTLRVYDERGINAAATGGYFNGAQSVAYFALYSPAPYTPLASGWKCVTCSAAMVSKHLSHPVLIALPVTMALVLIGGAGILYR</sequence>
<protein>
    <submittedName>
        <fullName evidence="4">BQ2448_3834 protein</fullName>
    </submittedName>
</protein>
<dbReference type="Pfam" id="PF23585">
    <property type="entry name" value="DUF7137"/>
    <property type="match status" value="1"/>
</dbReference>
<evidence type="ECO:0000256" key="1">
    <source>
        <dbReference type="SAM" id="Phobius"/>
    </source>
</evidence>
<accession>A0A238FB46</accession>